<accession>A0A4S4LKZ2</accession>
<protein>
    <submittedName>
        <fullName evidence="1">Uncharacterized protein</fullName>
    </submittedName>
</protein>
<dbReference type="EMBL" id="SGPL01000446">
    <property type="protein sequence ID" value="THH12577.1"/>
    <property type="molecule type" value="Genomic_DNA"/>
</dbReference>
<comment type="caution">
    <text evidence="1">The sequence shown here is derived from an EMBL/GenBank/DDBJ whole genome shotgun (WGS) entry which is preliminary data.</text>
</comment>
<gene>
    <name evidence="1" type="ORF">EW146_g7566</name>
</gene>
<keyword evidence="2" id="KW-1185">Reference proteome</keyword>
<name>A0A4S4LKZ2_9AGAM</name>
<sequence>MRHLSYLIFIKTTPSATCIDVEATATVVLPNKCVQLEDIAIVLTILLTVRSMHGDVDAVSLTPPAILLMANMAASTILPMVGGAHSDVDATTPAPPAVSLMAGVAGTSLLFLDEVREDGKVQLRSSAGIMMLGKATGEPPFSPLANAMTVHANASTIPLAALQPAPEHPSEAQEASYKCKVSKAECLKDLQTARQKDNFVPWISSAPRLYSHLPIPSNPLTTRIVASQEGLHPLSIHAASATISSLTQDGPSTTTTGDGRDPAQCSIAHAMPSTTMPDAWVSAEMPHDPSTGLDPSPLLMHVLTLSNGNIICYTEHDVPDPPAASYAVNID</sequence>
<organism evidence="1 2">
    <name type="scientific">Bondarzewia mesenterica</name>
    <dbReference type="NCBI Taxonomy" id="1095465"/>
    <lineage>
        <taxon>Eukaryota</taxon>
        <taxon>Fungi</taxon>
        <taxon>Dikarya</taxon>
        <taxon>Basidiomycota</taxon>
        <taxon>Agaricomycotina</taxon>
        <taxon>Agaricomycetes</taxon>
        <taxon>Russulales</taxon>
        <taxon>Bondarzewiaceae</taxon>
        <taxon>Bondarzewia</taxon>
    </lineage>
</organism>
<proteinExistence type="predicted"/>
<reference evidence="1 2" key="1">
    <citation type="submission" date="2019-02" db="EMBL/GenBank/DDBJ databases">
        <title>Genome sequencing of the rare red list fungi Bondarzewia mesenterica.</title>
        <authorList>
            <person name="Buettner E."/>
            <person name="Kellner H."/>
        </authorList>
    </citation>
    <scope>NUCLEOTIDE SEQUENCE [LARGE SCALE GENOMIC DNA]</scope>
    <source>
        <strain evidence="1 2">DSM 108281</strain>
    </source>
</reference>
<dbReference type="AlphaFoldDB" id="A0A4S4LKZ2"/>
<evidence type="ECO:0000313" key="2">
    <source>
        <dbReference type="Proteomes" id="UP000310158"/>
    </source>
</evidence>
<dbReference type="Proteomes" id="UP000310158">
    <property type="component" value="Unassembled WGS sequence"/>
</dbReference>
<evidence type="ECO:0000313" key="1">
    <source>
        <dbReference type="EMBL" id="THH12577.1"/>
    </source>
</evidence>